<organism evidence="2 3">
    <name type="scientific">Scleropages formosus</name>
    <name type="common">Asian bonytongue</name>
    <name type="synonym">Osteoglossum formosum</name>
    <dbReference type="NCBI Taxonomy" id="113540"/>
    <lineage>
        <taxon>Eukaryota</taxon>
        <taxon>Metazoa</taxon>
        <taxon>Chordata</taxon>
        <taxon>Craniata</taxon>
        <taxon>Vertebrata</taxon>
        <taxon>Euteleostomi</taxon>
        <taxon>Actinopterygii</taxon>
        <taxon>Neopterygii</taxon>
        <taxon>Teleostei</taxon>
        <taxon>Osteoglossocephala</taxon>
        <taxon>Osteoglossomorpha</taxon>
        <taxon>Osteoglossiformes</taxon>
        <taxon>Osteoglossidae</taxon>
        <taxon>Scleropages</taxon>
    </lineage>
</organism>
<dbReference type="InterPro" id="IPR004875">
    <property type="entry name" value="DDE_SF_endonuclease_dom"/>
</dbReference>
<dbReference type="GO" id="GO:0003677">
    <property type="term" value="F:DNA binding"/>
    <property type="evidence" value="ECO:0007669"/>
    <property type="project" value="TreeGrafter"/>
</dbReference>
<evidence type="ECO:0000259" key="1">
    <source>
        <dbReference type="Pfam" id="PF03184"/>
    </source>
</evidence>
<dbReference type="GeneTree" id="ENSGT00940000154420"/>
<dbReference type="Ensembl" id="ENSSFOT00015022491.2">
    <property type="protein sequence ID" value="ENSSFOP00015022244.2"/>
    <property type="gene ID" value="ENSSFOG00015014314.2"/>
</dbReference>
<dbReference type="AlphaFoldDB" id="A0A8C9RWJ8"/>
<evidence type="ECO:0000313" key="3">
    <source>
        <dbReference type="Proteomes" id="UP000694397"/>
    </source>
</evidence>
<dbReference type="PANTHER" id="PTHR19303">
    <property type="entry name" value="TRANSPOSON"/>
    <property type="match status" value="1"/>
</dbReference>
<protein>
    <recommendedName>
        <fullName evidence="1">DDE-1 domain-containing protein</fullName>
    </recommendedName>
</protein>
<name>A0A8C9RWJ8_SCLFO</name>
<proteinExistence type="predicted"/>
<dbReference type="PANTHER" id="PTHR19303:SF26">
    <property type="entry name" value="TIGGER TRANSPOSABLE ELEMENT-DERIVED PROTEIN 1"/>
    <property type="match status" value="1"/>
</dbReference>
<accession>A0A8C9RWJ8</accession>
<dbReference type="Proteomes" id="UP000694397">
    <property type="component" value="Chromosome 17"/>
</dbReference>
<reference evidence="2" key="3">
    <citation type="submission" date="2025-09" db="UniProtKB">
        <authorList>
            <consortium name="Ensembl"/>
        </authorList>
    </citation>
    <scope>IDENTIFICATION</scope>
</reference>
<feature type="domain" description="DDE-1" evidence="1">
    <location>
        <begin position="2"/>
        <end position="103"/>
    </location>
</feature>
<reference evidence="2 3" key="1">
    <citation type="submission" date="2019-04" db="EMBL/GenBank/DDBJ databases">
        <authorList>
            <consortium name="Wellcome Sanger Institute Data Sharing"/>
        </authorList>
    </citation>
    <scope>NUCLEOTIDE SEQUENCE [LARGE SCALE GENOMIC DNA]</scope>
</reference>
<keyword evidence="3" id="KW-1185">Reference proteome</keyword>
<dbReference type="OrthoDB" id="125347at2759"/>
<sequence length="107" mass="12299">IFIPQAKEYCKQNNILFKILVILDNAPGYPQHVGDMHPNVKVVYMPRNTTVLIQPMAQGTIAAFKKYYLRQMFAQAVEATESGRTLREFCKDFNILNAIRNITIHKS</sequence>
<dbReference type="Pfam" id="PF03184">
    <property type="entry name" value="DDE_1"/>
    <property type="match status" value="1"/>
</dbReference>
<dbReference type="GO" id="GO:0005634">
    <property type="term" value="C:nucleus"/>
    <property type="evidence" value="ECO:0007669"/>
    <property type="project" value="TreeGrafter"/>
</dbReference>
<reference evidence="2" key="2">
    <citation type="submission" date="2025-08" db="UniProtKB">
        <authorList>
            <consortium name="Ensembl"/>
        </authorList>
    </citation>
    <scope>IDENTIFICATION</scope>
</reference>
<evidence type="ECO:0000313" key="2">
    <source>
        <dbReference type="Ensembl" id="ENSSFOP00015022244.2"/>
    </source>
</evidence>
<dbReference type="InterPro" id="IPR050863">
    <property type="entry name" value="CenT-Element_Derived"/>
</dbReference>